<proteinExistence type="predicted"/>
<feature type="chain" id="PRO_5046420087" description="Secreted protein" evidence="1">
    <location>
        <begin position="18"/>
        <end position="77"/>
    </location>
</feature>
<sequence length="77" mass="8520">MDHIVLLLVLDVGALHSTHLSFNACMGCHRMQSQHSPVSWTEARQSRVVRCESNWPWFSGKHTNSPSGHAGSVPKSP</sequence>
<keyword evidence="1" id="KW-0732">Signal</keyword>
<evidence type="ECO:0008006" key="4">
    <source>
        <dbReference type="Google" id="ProtNLM"/>
    </source>
</evidence>
<organism evidence="2 3">
    <name type="scientific">Phyllosticta citricarpa</name>
    <dbReference type="NCBI Taxonomy" id="55181"/>
    <lineage>
        <taxon>Eukaryota</taxon>
        <taxon>Fungi</taxon>
        <taxon>Dikarya</taxon>
        <taxon>Ascomycota</taxon>
        <taxon>Pezizomycotina</taxon>
        <taxon>Dothideomycetes</taxon>
        <taxon>Dothideomycetes incertae sedis</taxon>
        <taxon>Botryosphaeriales</taxon>
        <taxon>Phyllostictaceae</taxon>
        <taxon>Phyllosticta</taxon>
    </lineage>
</organism>
<name>A0ABR1MH62_9PEZI</name>
<feature type="signal peptide" evidence="1">
    <location>
        <begin position="1"/>
        <end position="17"/>
    </location>
</feature>
<comment type="caution">
    <text evidence="2">The sequence shown here is derived from an EMBL/GenBank/DDBJ whole genome shotgun (WGS) entry which is preliminary data.</text>
</comment>
<reference evidence="2 3" key="1">
    <citation type="submission" date="2024-04" db="EMBL/GenBank/DDBJ databases">
        <title>Phyllosticta paracitricarpa is synonymous to the EU quarantine fungus P. citricarpa based on phylogenomic analyses.</title>
        <authorList>
            <consortium name="Lawrence Berkeley National Laboratory"/>
            <person name="Van Ingen-Buijs V.A."/>
            <person name="Van Westerhoven A.C."/>
            <person name="Haridas S."/>
            <person name="Skiadas P."/>
            <person name="Martin F."/>
            <person name="Groenewald J.Z."/>
            <person name="Crous P.W."/>
            <person name="Seidl M.F."/>
        </authorList>
    </citation>
    <scope>NUCLEOTIDE SEQUENCE [LARGE SCALE GENOMIC DNA]</scope>
    <source>
        <strain evidence="2 3">CBS 122670</strain>
    </source>
</reference>
<gene>
    <name evidence="2" type="ORF">IWX46DRAFT_595755</name>
</gene>
<protein>
    <recommendedName>
        <fullName evidence="4">Secreted protein</fullName>
    </recommendedName>
</protein>
<keyword evidence="3" id="KW-1185">Reference proteome</keyword>
<dbReference type="EMBL" id="JBBPDW010000009">
    <property type="protein sequence ID" value="KAK7549340.1"/>
    <property type="molecule type" value="Genomic_DNA"/>
</dbReference>
<accession>A0ABR1MH62</accession>
<dbReference type="Proteomes" id="UP001365128">
    <property type="component" value="Unassembled WGS sequence"/>
</dbReference>
<evidence type="ECO:0000313" key="3">
    <source>
        <dbReference type="Proteomes" id="UP001365128"/>
    </source>
</evidence>
<evidence type="ECO:0000313" key="2">
    <source>
        <dbReference type="EMBL" id="KAK7549340.1"/>
    </source>
</evidence>
<evidence type="ECO:0000256" key="1">
    <source>
        <dbReference type="SAM" id="SignalP"/>
    </source>
</evidence>